<dbReference type="GO" id="GO:0003887">
    <property type="term" value="F:DNA-directed DNA polymerase activity"/>
    <property type="evidence" value="ECO:0007669"/>
    <property type="project" value="UniProtKB-KW"/>
</dbReference>
<dbReference type="InterPro" id="IPR050240">
    <property type="entry name" value="DNA_pol_type-B"/>
</dbReference>
<evidence type="ECO:0000313" key="7">
    <source>
        <dbReference type="Proteomes" id="UP000684084"/>
    </source>
</evidence>
<dbReference type="EMBL" id="CAGKOT010000056">
    <property type="protein sequence ID" value="CAB5386455.1"/>
    <property type="molecule type" value="Genomic_DNA"/>
</dbReference>
<accession>A0A915ZPX2</accession>
<evidence type="ECO:0000256" key="2">
    <source>
        <dbReference type="ARBA" id="ARBA00022679"/>
    </source>
</evidence>
<reference evidence="6" key="1">
    <citation type="submission" date="2020-05" db="EMBL/GenBank/DDBJ databases">
        <authorList>
            <person name="Rincon C."/>
            <person name="Sanders R I."/>
            <person name="Robbins C."/>
            <person name="Chaturvedi A."/>
        </authorList>
    </citation>
    <scope>NUCLEOTIDE SEQUENCE</scope>
    <source>
        <strain evidence="6">CHB12</strain>
    </source>
</reference>
<dbReference type="GO" id="GO:0000166">
    <property type="term" value="F:nucleotide binding"/>
    <property type="evidence" value="ECO:0007669"/>
    <property type="project" value="InterPro"/>
</dbReference>
<keyword evidence="3" id="KW-0548">Nucleotidyltransferase</keyword>
<evidence type="ECO:0000256" key="4">
    <source>
        <dbReference type="ARBA" id="ARBA00022932"/>
    </source>
</evidence>
<feature type="domain" description="DNA-directed DNA polymerase family B multifunctional" evidence="5">
    <location>
        <begin position="6"/>
        <end position="249"/>
    </location>
</feature>
<keyword evidence="2" id="KW-0808">Transferase</keyword>
<dbReference type="EC" id="2.7.7.7" evidence="1"/>
<dbReference type="InterPro" id="IPR017964">
    <property type="entry name" value="DNA-dir_DNA_pol_B_CS"/>
</dbReference>
<dbReference type="Proteomes" id="UP000684084">
    <property type="component" value="Unassembled WGS sequence"/>
</dbReference>
<keyword evidence="4" id="KW-0239">DNA-directed DNA polymerase</keyword>
<gene>
    <name evidence="6" type="ORF">CHRIB12_LOCUS19698</name>
</gene>
<proteinExistence type="predicted"/>
<dbReference type="AlphaFoldDB" id="A0A915ZPX2"/>
<dbReference type="InterPro" id="IPR006134">
    <property type="entry name" value="DNA-dir_DNA_pol_B_multi_dom"/>
</dbReference>
<dbReference type="PANTHER" id="PTHR10322:SF23">
    <property type="entry name" value="DNA POLYMERASE DELTA CATALYTIC SUBUNIT"/>
    <property type="match status" value="1"/>
</dbReference>
<dbReference type="PANTHER" id="PTHR10322">
    <property type="entry name" value="DNA POLYMERASE CATALYTIC SUBUNIT"/>
    <property type="match status" value="1"/>
</dbReference>
<feature type="domain" description="DNA-directed DNA polymerase family B multifunctional" evidence="5">
    <location>
        <begin position="276"/>
        <end position="480"/>
    </location>
</feature>
<sequence length="494" mass="57370">MKVRNLLGAYAVKRDMVISTRVHENIEKGKYPGAYVYPPKKGIESKRPVTGLDFTSLYPSIIMAYNLSPEKFIFDPKDADIAQNNGNNLHKIEFSFNNHIVQAWCIRHDNQMEKIGLYLAVLKDLFNKRLDLKARLAPLGKKKQHLGKMISSTKERGKKIPESLNLEYSSACFDYDYWDSKQKALKVYMNTYYGEAGNSLSPIFLRELACGTTTAGKYNLNLVAEFITKKGFGIKYGDTDSLYLTCPDKYYEICDRAFNEGKLSKEAYWTEMVKITMDVMRKLCDQVNAYLRIKSGTSYLKMAYEEVLFPVCFTGKKKYFGVGHEDVVNFKPKKLFMKGIETVKQGKFQLLKFIGEKIMREAMDINNTRSIHNIVEDTLREARNKEWDFNEFIVMGTWKPKKNNLCNNRFMKRMRERNERIPDPGERFSYVVVKGPRLRSEEGRLIPYRVGDYMEYAGIAKEKNMEIDINYYLGTTVGMCARFINEDDRYQPPP</sequence>
<organism evidence="6 7">
    <name type="scientific">Rhizophagus irregularis</name>
    <dbReference type="NCBI Taxonomy" id="588596"/>
    <lineage>
        <taxon>Eukaryota</taxon>
        <taxon>Fungi</taxon>
        <taxon>Fungi incertae sedis</taxon>
        <taxon>Mucoromycota</taxon>
        <taxon>Glomeromycotina</taxon>
        <taxon>Glomeromycetes</taxon>
        <taxon>Glomerales</taxon>
        <taxon>Glomeraceae</taxon>
        <taxon>Rhizophagus</taxon>
    </lineage>
</organism>
<dbReference type="PROSITE" id="PS00116">
    <property type="entry name" value="DNA_POLYMERASE_B"/>
    <property type="match status" value="1"/>
</dbReference>
<dbReference type="GO" id="GO:0006261">
    <property type="term" value="P:DNA-templated DNA replication"/>
    <property type="evidence" value="ECO:0007669"/>
    <property type="project" value="TreeGrafter"/>
</dbReference>
<dbReference type="VEuPathDB" id="FungiDB:RhiirFUN_007037"/>
<dbReference type="GO" id="GO:0003677">
    <property type="term" value="F:DNA binding"/>
    <property type="evidence" value="ECO:0007669"/>
    <property type="project" value="InterPro"/>
</dbReference>
<evidence type="ECO:0000256" key="1">
    <source>
        <dbReference type="ARBA" id="ARBA00012417"/>
    </source>
</evidence>
<evidence type="ECO:0000313" key="6">
    <source>
        <dbReference type="EMBL" id="CAB5386455.1"/>
    </source>
</evidence>
<name>A0A915ZPX2_9GLOM</name>
<evidence type="ECO:0000259" key="5">
    <source>
        <dbReference type="Pfam" id="PF00136"/>
    </source>
</evidence>
<dbReference type="OrthoDB" id="2411376at2759"/>
<dbReference type="Pfam" id="PF00136">
    <property type="entry name" value="DNA_pol_B"/>
    <property type="match status" value="2"/>
</dbReference>
<evidence type="ECO:0000256" key="3">
    <source>
        <dbReference type="ARBA" id="ARBA00022695"/>
    </source>
</evidence>
<protein>
    <recommendedName>
        <fullName evidence="1">DNA-directed DNA polymerase</fullName>
        <ecNumber evidence="1">2.7.7.7</ecNumber>
    </recommendedName>
</protein>
<comment type="caution">
    <text evidence="6">The sequence shown here is derived from an EMBL/GenBank/DDBJ whole genome shotgun (WGS) entry which is preliminary data.</text>
</comment>